<evidence type="ECO:0000313" key="3">
    <source>
        <dbReference type="Proteomes" id="UP001219525"/>
    </source>
</evidence>
<accession>A0AAD6UUG9</accession>
<dbReference type="PANTHER" id="PTHR33096">
    <property type="entry name" value="CXC2 DOMAIN-CONTAINING PROTEIN"/>
    <property type="match status" value="1"/>
</dbReference>
<dbReference type="EMBL" id="JARJCW010000117">
    <property type="protein sequence ID" value="KAJ7192619.1"/>
    <property type="molecule type" value="Genomic_DNA"/>
</dbReference>
<dbReference type="Pfam" id="PF18758">
    <property type="entry name" value="KDZ"/>
    <property type="match status" value="1"/>
</dbReference>
<evidence type="ECO:0000256" key="1">
    <source>
        <dbReference type="SAM" id="MobiDB-lite"/>
    </source>
</evidence>
<proteinExistence type="predicted"/>
<feature type="compositionally biased region" description="Acidic residues" evidence="1">
    <location>
        <begin position="954"/>
        <end position="972"/>
    </location>
</feature>
<organism evidence="2 3">
    <name type="scientific">Mycena pura</name>
    <dbReference type="NCBI Taxonomy" id="153505"/>
    <lineage>
        <taxon>Eukaryota</taxon>
        <taxon>Fungi</taxon>
        <taxon>Dikarya</taxon>
        <taxon>Basidiomycota</taxon>
        <taxon>Agaricomycotina</taxon>
        <taxon>Agaricomycetes</taxon>
        <taxon>Agaricomycetidae</taxon>
        <taxon>Agaricales</taxon>
        <taxon>Marasmiineae</taxon>
        <taxon>Mycenaceae</taxon>
        <taxon>Mycena</taxon>
    </lineage>
</organism>
<sequence>MKRGRGLIKGTSNSAKVSIMGSKYSAGGRLMTTNEILSTSRALDRKNEELEAERLRRRNLTARELLAADALLDVHTLDENDGAPRDDFADVLDGTARADLSHAGQDFAARLNMDEDELMDDLHASHYRLFGKRRDFRKRRARTQKLVDAFQCQMEGIADAYVNWELRSSAEGLGTLVGPPADAMVQGHLPIMIVDLFSARIVDLPLLAGDDTLSSGFVNQGYFPCSPTDATVVLTTRTLELFRVTSLRCPRLAIQPFVKSLCDIHGLPFRPYLSTQFSIAYDLYLATRAIVDVRVKVLLKRDAPNWRLKNACPACMYKLEDEPHLELPFLSTKDGNNSLKRWNRRERGEDGAAGASKERYDDRVAPGDYYLTRAEVDIWAKEGLDELIKGFVAADDDEGWEPEDGGCSDRWQNMRDDVTSKAWGMYDETGIFLSLCSHSFVLLVADMVQSGELGKYGFAVTNHLIDNLGEVAEAYDIGCEFGERINRHPVLGPFARHHRHRSLVGAFHGHGHCRLCQLTHLATYVPGVGLEDLEGCERFFSKSNALSASTRYASRFHRQQAIVTYLQHTDTFETYQALSLLLVNKYKRALDIQRTEPALLDAMRDLGITDKSTFESWLAREKEVLTALTREPAEETLAMEYYQKLVNLQAATLRMDNVLRVGSATALAPSHENYEAQATATRRLEAQRRHAIDNHDKANMLVNDLEVRMSIAVRWVPDSEEWMDAAIMVRRRRYQRAIDHLQGLIIARIFELTKMNMSGTGYKLRKHIAKALQARSRAVQTAVVNYNDAASRLSPPRDELSWAQVVDYAFLSDFDLLRDGREDIRNEPWAKPSGRIAMDMYFKIERAGETISRLNIQIKRLMTYMRDEEGYLQRAEVSVRESEGEAMAHQVHLYRMRQGRFHDDHRHRLYALRKLPGFSGSLEPGTPINKERLPLVPPPQVSSPPRVSSPPPEPDTDSDDSEDFDDSEDEADLLAERAALLRITEDDGGGFEAVPDAREMGL</sequence>
<evidence type="ECO:0000313" key="2">
    <source>
        <dbReference type="EMBL" id="KAJ7192619.1"/>
    </source>
</evidence>
<gene>
    <name evidence="2" type="ORF">GGX14DRAFT_577921</name>
</gene>
<name>A0AAD6UUG9_9AGAR</name>
<protein>
    <recommendedName>
        <fullName evidence="4">CxC1-like cysteine cluster associated with KDZ transposases domain-containing protein</fullName>
    </recommendedName>
</protein>
<feature type="region of interest" description="Disordered" evidence="1">
    <location>
        <begin position="920"/>
        <end position="972"/>
    </location>
</feature>
<evidence type="ECO:0008006" key="4">
    <source>
        <dbReference type="Google" id="ProtNLM"/>
    </source>
</evidence>
<feature type="compositionally biased region" description="Pro residues" evidence="1">
    <location>
        <begin position="935"/>
        <end position="953"/>
    </location>
</feature>
<dbReference type="Proteomes" id="UP001219525">
    <property type="component" value="Unassembled WGS sequence"/>
</dbReference>
<dbReference type="AlphaFoldDB" id="A0AAD6UUG9"/>
<reference evidence="2" key="1">
    <citation type="submission" date="2023-03" db="EMBL/GenBank/DDBJ databases">
        <title>Massive genome expansion in bonnet fungi (Mycena s.s.) driven by repeated elements and novel gene families across ecological guilds.</title>
        <authorList>
            <consortium name="Lawrence Berkeley National Laboratory"/>
            <person name="Harder C.B."/>
            <person name="Miyauchi S."/>
            <person name="Viragh M."/>
            <person name="Kuo A."/>
            <person name="Thoen E."/>
            <person name="Andreopoulos B."/>
            <person name="Lu D."/>
            <person name="Skrede I."/>
            <person name="Drula E."/>
            <person name="Henrissat B."/>
            <person name="Morin E."/>
            <person name="Kohler A."/>
            <person name="Barry K."/>
            <person name="LaButti K."/>
            <person name="Morin E."/>
            <person name="Salamov A."/>
            <person name="Lipzen A."/>
            <person name="Mereny Z."/>
            <person name="Hegedus B."/>
            <person name="Baldrian P."/>
            <person name="Stursova M."/>
            <person name="Weitz H."/>
            <person name="Taylor A."/>
            <person name="Grigoriev I.V."/>
            <person name="Nagy L.G."/>
            <person name="Martin F."/>
            <person name="Kauserud H."/>
        </authorList>
    </citation>
    <scope>NUCLEOTIDE SEQUENCE</scope>
    <source>
        <strain evidence="2">9144</strain>
    </source>
</reference>
<keyword evidence="3" id="KW-1185">Reference proteome</keyword>
<comment type="caution">
    <text evidence="2">The sequence shown here is derived from an EMBL/GenBank/DDBJ whole genome shotgun (WGS) entry which is preliminary data.</text>
</comment>
<dbReference type="PANTHER" id="PTHR33096:SF1">
    <property type="entry name" value="CXC1-LIKE CYSTEINE CLUSTER ASSOCIATED WITH KDZ TRANSPOSASES DOMAIN-CONTAINING PROTEIN"/>
    <property type="match status" value="1"/>
</dbReference>
<dbReference type="InterPro" id="IPR040521">
    <property type="entry name" value="KDZ"/>
</dbReference>